<keyword evidence="4" id="KW-0808">Transferase</keyword>
<comment type="catalytic activity">
    <reaction evidence="1">
        <text>ATP + protein L-histidine = ADP + protein N-phospho-L-histidine.</text>
        <dbReference type="EC" id="2.7.13.3"/>
    </reaction>
</comment>
<dbReference type="GO" id="GO:0005886">
    <property type="term" value="C:plasma membrane"/>
    <property type="evidence" value="ECO:0007669"/>
    <property type="project" value="TreeGrafter"/>
</dbReference>
<keyword evidence="5" id="KW-0418">Kinase</keyword>
<dbReference type="SUPFAM" id="SSF47384">
    <property type="entry name" value="Homodimeric domain of signal transducing histidine kinase"/>
    <property type="match status" value="1"/>
</dbReference>
<dbReference type="InterPro" id="IPR013655">
    <property type="entry name" value="PAS_fold_3"/>
</dbReference>
<dbReference type="Gene3D" id="3.30.565.10">
    <property type="entry name" value="Histidine kinase-like ATPase, C-terminal domain"/>
    <property type="match status" value="1"/>
</dbReference>
<evidence type="ECO:0000259" key="8">
    <source>
        <dbReference type="PROSITE" id="PS50113"/>
    </source>
</evidence>
<evidence type="ECO:0000256" key="4">
    <source>
        <dbReference type="ARBA" id="ARBA00022679"/>
    </source>
</evidence>
<evidence type="ECO:0000256" key="1">
    <source>
        <dbReference type="ARBA" id="ARBA00000085"/>
    </source>
</evidence>
<evidence type="ECO:0000256" key="5">
    <source>
        <dbReference type="ARBA" id="ARBA00022777"/>
    </source>
</evidence>
<evidence type="ECO:0000259" key="7">
    <source>
        <dbReference type="PROSITE" id="PS50112"/>
    </source>
</evidence>
<dbReference type="Pfam" id="PF02518">
    <property type="entry name" value="HATPase_c"/>
    <property type="match status" value="1"/>
</dbReference>
<dbReference type="PANTHER" id="PTHR43047">
    <property type="entry name" value="TWO-COMPONENT HISTIDINE PROTEIN KINASE"/>
    <property type="match status" value="1"/>
</dbReference>
<dbReference type="EMBL" id="FOTF01000040">
    <property type="protein sequence ID" value="SFL67289.1"/>
    <property type="molecule type" value="Genomic_DNA"/>
</dbReference>
<feature type="domain" description="PAS" evidence="7">
    <location>
        <begin position="1"/>
        <end position="49"/>
    </location>
</feature>
<dbReference type="SUPFAM" id="SSF55874">
    <property type="entry name" value="ATPase domain of HSP90 chaperone/DNA topoisomerase II/histidine kinase"/>
    <property type="match status" value="1"/>
</dbReference>
<dbReference type="SMART" id="SM00388">
    <property type="entry name" value="HisKA"/>
    <property type="match status" value="1"/>
</dbReference>
<reference evidence="9 10" key="1">
    <citation type="submission" date="2016-10" db="EMBL/GenBank/DDBJ databases">
        <authorList>
            <person name="de Groot N.N."/>
        </authorList>
    </citation>
    <scope>NUCLEOTIDE SEQUENCE [LARGE SCALE GENOMIC DNA]</scope>
    <source>
        <strain evidence="9 10">DSM 16199</strain>
    </source>
</reference>
<dbReference type="Gene3D" id="3.30.450.20">
    <property type="entry name" value="PAS domain"/>
    <property type="match status" value="2"/>
</dbReference>
<evidence type="ECO:0000256" key="3">
    <source>
        <dbReference type="ARBA" id="ARBA00022553"/>
    </source>
</evidence>
<accession>A0A1I4JL43</accession>
<dbReference type="OrthoDB" id="7179697at2"/>
<proteinExistence type="predicted"/>
<dbReference type="CDD" id="cd00130">
    <property type="entry name" value="PAS"/>
    <property type="match status" value="2"/>
</dbReference>
<dbReference type="AlphaFoldDB" id="A0A1I4JL43"/>
<dbReference type="InterPro" id="IPR035965">
    <property type="entry name" value="PAS-like_dom_sf"/>
</dbReference>
<dbReference type="InterPro" id="IPR004358">
    <property type="entry name" value="Sig_transdc_His_kin-like_C"/>
</dbReference>
<dbReference type="Pfam" id="PF08447">
    <property type="entry name" value="PAS_3"/>
    <property type="match status" value="1"/>
</dbReference>
<evidence type="ECO:0000256" key="2">
    <source>
        <dbReference type="ARBA" id="ARBA00012438"/>
    </source>
</evidence>
<feature type="domain" description="PAC" evidence="8">
    <location>
        <begin position="196"/>
        <end position="249"/>
    </location>
</feature>
<dbReference type="InterPro" id="IPR000700">
    <property type="entry name" value="PAS-assoc_C"/>
</dbReference>
<dbReference type="Gene3D" id="1.10.287.130">
    <property type="match status" value="1"/>
</dbReference>
<sequence>MFRSIVENAPIGVLIIDSSDEVIFCNLMALSILLMHDETIVGRKILDILPEISILEKLPIQNKSYNGDAEIISILSADGNENYCEVQLSRPAGAHDNIKHIVTLTDVTRRVRALQAVQGQEHRWDLALQGSQIGVFESDLRTGTGFASQTWFELLGISKAKERDSDAEWHARVHPDDLALVVSSDAQCIEGLSEKSEASFRMMVQDGTWHWMKSILRVTERDGTGKAVRLLGTMVDITEQKRVDELKDDFVATVSHELRTPLAAVYGALRLLSESMSMSASEKTKKLFGMAYRNTSRLIQVVDELLDFQKLKTGHFSVEMSRVDIVDIVNQVGIDNELYAKKYEVTLIVDTPKKSIFLNADPLRLKQVLTNLVSNSAKFSFPNGSVIIRIELEKSNCMISIIDNGHGISSDFSKRIFIPFSQQADHLTRNSGGSGLGLAISKSLIELMSGEIGYHSEPNVETTFWVKIPVMS</sequence>
<evidence type="ECO:0000259" key="6">
    <source>
        <dbReference type="PROSITE" id="PS50109"/>
    </source>
</evidence>
<dbReference type="InterPro" id="IPR000014">
    <property type="entry name" value="PAS"/>
</dbReference>
<gene>
    <name evidence="9" type="ORF">SAMN04488004_1402</name>
</gene>
<dbReference type="SUPFAM" id="SSF55785">
    <property type="entry name" value="PYP-like sensor domain (PAS domain)"/>
    <property type="match status" value="2"/>
</dbReference>
<dbReference type="PROSITE" id="PS50113">
    <property type="entry name" value="PAC"/>
    <property type="match status" value="1"/>
</dbReference>
<feature type="domain" description="Histidine kinase" evidence="6">
    <location>
        <begin position="253"/>
        <end position="472"/>
    </location>
</feature>
<evidence type="ECO:0000313" key="9">
    <source>
        <dbReference type="EMBL" id="SFL67289.1"/>
    </source>
</evidence>
<dbReference type="PANTHER" id="PTHR43047:SF72">
    <property type="entry name" value="OSMOSENSING HISTIDINE PROTEIN KINASE SLN1"/>
    <property type="match status" value="1"/>
</dbReference>
<dbReference type="Pfam" id="PF00512">
    <property type="entry name" value="HisKA"/>
    <property type="match status" value="1"/>
</dbReference>
<dbReference type="STRING" id="195913.SAMN04488004_1402"/>
<dbReference type="GO" id="GO:0009927">
    <property type="term" value="F:histidine phosphotransfer kinase activity"/>
    <property type="evidence" value="ECO:0007669"/>
    <property type="project" value="TreeGrafter"/>
</dbReference>
<dbReference type="PRINTS" id="PR00344">
    <property type="entry name" value="BCTRLSENSOR"/>
</dbReference>
<dbReference type="Proteomes" id="UP000199550">
    <property type="component" value="Unassembled WGS sequence"/>
</dbReference>
<dbReference type="CDD" id="cd00082">
    <property type="entry name" value="HisKA"/>
    <property type="match status" value="1"/>
</dbReference>
<dbReference type="SMART" id="SM00387">
    <property type="entry name" value="HATPase_c"/>
    <property type="match status" value="1"/>
</dbReference>
<dbReference type="Pfam" id="PF13426">
    <property type="entry name" value="PAS_9"/>
    <property type="match status" value="1"/>
</dbReference>
<dbReference type="SMART" id="SM00091">
    <property type="entry name" value="PAS"/>
    <property type="match status" value="2"/>
</dbReference>
<dbReference type="InterPro" id="IPR005467">
    <property type="entry name" value="His_kinase_dom"/>
</dbReference>
<keyword evidence="3" id="KW-0597">Phosphoprotein</keyword>
<dbReference type="EC" id="2.7.13.3" evidence="2"/>
<dbReference type="PROSITE" id="PS50109">
    <property type="entry name" value="HIS_KIN"/>
    <property type="match status" value="1"/>
</dbReference>
<protein>
    <recommendedName>
        <fullName evidence="2">histidine kinase</fullName>
        <ecNumber evidence="2">2.7.13.3</ecNumber>
    </recommendedName>
</protein>
<organism evidence="9 10">
    <name type="scientific">Loktanella salsilacus</name>
    <dbReference type="NCBI Taxonomy" id="195913"/>
    <lineage>
        <taxon>Bacteria</taxon>
        <taxon>Pseudomonadati</taxon>
        <taxon>Pseudomonadota</taxon>
        <taxon>Alphaproteobacteria</taxon>
        <taxon>Rhodobacterales</taxon>
        <taxon>Roseobacteraceae</taxon>
        <taxon>Loktanella</taxon>
    </lineage>
</organism>
<dbReference type="CDD" id="cd16922">
    <property type="entry name" value="HATPase_EvgS-ArcB-TorS-like"/>
    <property type="match status" value="1"/>
</dbReference>
<dbReference type="PROSITE" id="PS50112">
    <property type="entry name" value="PAS"/>
    <property type="match status" value="1"/>
</dbReference>
<dbReference type="NCBIfam" id="TIGR00229">
    <property type="entry name" value="sensory_box"/>
    <property type="match status" value="1"/>
</dbReference>
<dbReference type="InterPro" id="IPR003594">
    <property type="entry name" value="HATPase_dom"/>
</dbReference>
<dbReference type="GO" id="GO:0000155">
    <property type="term" value="F:phosphorelay sensor kinase activity"/>
    <property type="evidence" value="ECO:0007669"/>
    <property type="project" value="InterPro"/>
</dbReference>
<dbReference type="InterPro" id="IPR036890">
    <property type="entry name" value="HATPase_C_sf"/>
</dbReference>
<dbReference type="FunFam" id="3.30.565.10:FF:000006">
    <property type="entry name" value="Sensor histidine kinase WalK"/>
    <property type="match status" value="1"/>
</dbReference>
<keyword evidence="10" id="KW-1185">Reference proteome</keyword>
<dbReference type="InterPro" id="IPR036097">
    <property type="entry name" value="HisK_dim/P_sf"/>
</dbReference>
<dbReference type="RefSeq" id="WP_090191919.1">
    <property type="nucleotide sequence ID" value="NZ_FOTF01000040.1"/>
</dbReference>
<dbReference type="InterPro" id="IPR003661">
    <property type="entry name" value="HisK_dim/P_dom"/>
</dbReference>
<evidence type="ECO:0000313" key="10">
    <source>
        <dbReference type="Proteomes" id="UP000199550"/>
    </source>
</evidence>
<name>A0A1I4JL43_9RHOB</name>